<name>A0A0P1A9H1_PLAHL</name>
<dbReference type="EMBL" id="CCYD01000252">
    <property type="protein sequence ID" value="CEG36863.1"/>
    <property type="molecule type" value="Genomic_DNA"/>
</dbReference>
<dbReference type="RefSeq" id="XP_024573232.1">
    <property type="nucleotide sequence ID" value="XM_024722123.1"/>
</dbReference>
<dbReference type="Proteomes" id="UP000054928">
    <property type="component" value="Unassembled WGS sequence"/>
</dbReference>
<organism evidence="1 2">
    <name type="scientific">Plasmopara halstedii</name>
    <name type="common">Downy mildew of sunflower</name>
    <dbReference type="NCBI Taxonomy" id="4781"/>
    <lineage>
        <taxon>Eukaryota</taxon>
        <taxon>Sar</taxon>
        <taxon>Stramenopiles</taxon>
        <taxon>Oomycota</taxon>
        <taxon>Peronosporomycetes</taxon>
        <taxon>Peronosporales</taxon>
        <taxon>Peronosporaceae</taxon>
        <taxon>Plasmopara</taxon>
    </lineage>
</organism>
<keyword evidence="2" id="KW-1185">Reference proteome</keyword>
<accession>A0A0P1A9H1</accession>
<evidence type="ECO:0000313" key="2">
    <source>
        <dbReference type="Proteomes" id="UP000054928"/>
    </source>
</evidence>
<sequence>MSYESGGSQRRLGPRNSLFVNFRSHFSLLLTKFLALIKHRRKLRSQENLPCGTNNADRVFDPVILSAAVFWESPDKDR</sequence>
<proteinExistence type="predicted"/>
<dbReference type="GeneID" id="36399171"/>
<dbReference type="AlphaFoldDB" id="A0A0P1A9H1"/>
<reference evidence="2" key="1">
    <citation type="submission" date="2014-09" db="EMBL/GenBank/DDBJ databases">
        <authorList>
            <person name="Sharma Rahul"/>
            <person name="Thines Marco"/>
        </authorList>
    </citation>
    <scope>NUCLEOTIDE SEQUENCE [LARGE SCALE GENOMIC DNA]</scope>
</reference>
<protein>
    <submittedName>
        <fullName evidence="1">Uncharacterized protein</fullName>
    </submittedName>
</protein>
<evidence type="ECO:0000313" key="1">
    <source>
        <dbReference type="EMBL" id="CEG36863.1"/>
    </source>
</evidence>